<organism evidence="4">
    <name type="scientific">Clastoptera arizonana</name>
    <name type="common">Arizona spittle bug</name>
    <dbReference type="NCBI Taxonomy" id="38151"/>
    <lineage>
        <taxon>Eukaryota</taxon>
        <taxon>Metazoa</taxon>
        <taxon>Ecdysozoa</taxon>
        <taxon>Arthropoda</taxon>
        <taxon>Hexapoda</taxon>
        <taxon>Insecta</taxon>
        <taxon>Pterygota</taxon>
        <taxon>Neoptera</taxon>
        <taxon>Paraneoptera</taxon>
        <taxon>Hemiptera</taxon>
        <taxon>Auchenorrhyncha</taxon>
        <taxon>Cercopoidea</taxon>
        <taxon>Clastopteridae</taxon>
        <taxon>Clastoptera</taxon>
    </lineage>
</organism>
<name>A0A1B6EG84_9HEMI</name>
<accession>A0A1B6EG84</accession>
<feature type="domain" description="BHLH" evidence="3">
    <location>
        <begin position="458"/>
        <end position="510"/>
    </location>
</feature>
<evidence type="ECO:0000259" key="3">
    <source>
        <dbReference type="PROSITE" id="PS50888"/>
    </source>
</evidence>
<keyword evidence="1" id="KW-0238">DNA-binding</keyword>
<dbReference type="InterPro" id="IPR011598">
    <property type="entry name" value="bHLH_dom"/>
</dbReference>
<feature type="compositionally biased region" description="Basic residues" evidence="2">
    <location>
        <begin position="434"/>
        <end position="447"/>
    </location>
</feature>
<feature type="region of interest" description="Disordered" evidence="2">
    <location>
        <begin position="416"/>
        <end position="461"/>
    </location>
</feature>
<dbReference type="Gene3D" id="4.10.280.10">
    <property type="entry name" value="Helix-loop-helix DNA-binding domain"/>
    <property type="match status" value="1"/>
</dbReference>
<dbReference type="PANTHER" id="PTHR45851">
    <property type="entry name" value="MYC PROTO-ONCOGENE"/>
    <property type="match status" value="1"/>
</dbReference>
<protein>
    <recommendedName>
        <fullName evidence="3">BHLH domain-containing protein</fullName>
    </recommendedName>
</protein>
<evidence type="ECO:0000256" key="2">
    <source>
        <dbReference type="SAM" id="MobiDB-lite"/>
    </source>
</evidence>
<dbReference type="PROSITE" id="PS50888">
    <property type="entry name" value="BHLH"/>
    <property type="match status" value="1"/>
</dbReference>
<reference evidence="4" key="1">
    <citation type="submission" date="2015-12" db="EMBL/GenBank/DDBJ databases">
        <title>De novo transcriptome assembly of four potential Pierce s Disease insect vectors from Arizona vineyards.</title>
        <authorList>
            <person name="Tassone E.E."/>
        </authorList>
    </citation>
    <scope>NUCLEOTIDE SEQUENCE</scope>
</reference>
<proteinExistence type="predicted"/>
<dbReference type="InterPro" id="IPR050433">
    <property type="entry name" value="Myc_transcription_factors"/>
</dbReference>
<feature type="compositionally biased region" description="Low complexity" evidence="2">
    <location>
        <begin position="342"/>
        <end position="358"/>
    </location>
</feature>
<dbReference type="SMART" id="SM00353">
    <property type="entry name" value="HLH"/>
    <property type="match status" value="1"/>
</dbReference>
<evidence type="ECO:0000313" key="4">
    <source>
        <dbReference type="EMBL" id="JAS36938.1"/>
    </source>
</evidence>
<dbReference type="FunFam" id="4.10.280.10:FF:000019">
    <property type="entry name" value="Myc proto-oncogene protein"/>
    <property type="match status" value="1"/>
</dbReference>
<sequence>MMPKTFSDWDFEFNLDDEASMDAIDFYSMAGPDDDLWKKMDMRLFGDPLKYEETEVDQLYNSAVNNVLNSVPREIRNHDCMWTGHCLSKEHSRTHSPSPFIPVVPQIQQQPKVNNAPLINNHKPPLKTVSCTNSEKKSDVLCNVITNSKRTGVIVQKTVGRSLLLNSRTTQNNASSPISKQEFPPVKQELPVVVKQEFPISVKQELSSVLKQEFHMPHIHSHSESPRPLTPQSLSDDDPHSDHNNSVFRNALDVMLSQTAERGDWEEELMLNFGAQKSKVKPEIKAEPYDEDQRVNTVTHYDHNYDVTNKQGVVVKMEGLGVQTPSDSEEEEIDVVTLTERSTPSSRSSSISSCAGFSLPNNPSVEDQEELEEITTSKLLSASKAVSRKLKSSTKRSPYSRVFLTKKPVKRVRALSDSYDEDDDDDYEPIHFQPPKKYKTNSGKKRSKFSDNEPDSKEKRDLHNNMERMRRVDLRNSFEELRVLVPSLIQKERAAKVVILKEAAGYCCDLGTQSRLMSMQVTALRREQMRLRGVVSGLRKAAAVVVQKGKKCSKSKEKLDV</sequence>
<gene>
    <name evidence="4" type="ORF">g.13683</name>
</gene>
<dbReference type="GO" id="GO:0003677">
    <property type="term" value="F:DNA binding"/>
    <property type="evidence" value="ECO:0007669"/>
    <property type="project" value="UniProtKB-KW"/>
</dbReference>
<dbReference type="EMBL" id="GEDC01000360">
    <property type="protein sequence ID" value="JAS36938.1"/>
    <property type="molecule type" value="Transcribed_RNA"/>
</dbReference>
<dbReference type="GO" id="GO:0046983">
    <property type="term" value="F:protein dimerization activity"/>
    <property type="evidence" value="ECO:0007669"/>
    <property type="project" value="InterPro"/>
</dbReference>
<dbReference type="InterPro" id="IPR036638">
    <property type="entry name" value="HLH_DNA-bd_sf"/>
</dbReference>
<dbReference type="AlphaFoldDB" id="A0A1B6EG84"/>
<feature type="region of interest" description="Disordered" evidence="2">
    <location>
        <begin position="338"/>
        <end position="372"/>
    </location>
</feature>
<dbReference type="CDD" id="cd11400">
    <property type="entry name" value="bHLHzip_Myc"/>
    <property type="match status" value="1"/>
</dbReference>
<dbReference type="Pfam" id="PF00010">
    <property type="entry name" value="HLH"/>
    <property type="match status" value="1"/>
</dbReference>
<feature type="compositionally biased region" description="Acidic residues" evidence="2">
    <location>
        <begin position="418"/>
        <end position="427"/>
    </location>
</feature>
<feature type="compositionally biased region" description="Basic and acidic residues" evidence="2">
    <location>
        <begin position="448"/>
        <end position="461"/>
    </location>
</feature>
<evidence type="ECO:0000256" key="1">
    <source>
        <dbReference type="ARBA" id="ARBA00023125"/>
    </source>
</evidence>
<feature type="region of interest" description="Disordered" evidence="2">
    <location>
        <begin position="219"/>
        <end position="246"/>
    </location>
</feature>
<dbReference type="SUPFAM" id="SSF47459">
    <property type="entry name" value="HLH, helix-loop-helix DNA-binding domain"/>
    <property type="match status" value="1"/>
</dbReference>